<dbReference type="SUPFAM" id="SSF103473">
    <property type="entry name" value="MFS general substrate transporter"/>
    <property type="match status" value="1"/>
</dbReference>
<evidence type="ECO:0000313" key="11">
    <source>
        <dbReference type="EMBL" id="EJU01345.1"/>
    </source>
</evidence>
<evidence type="ECO:0000256" key="9">
    <source>
        <dbReference type="SAM" id="Phobius"/>
    </source>
</evidence>
<dbReference type="Proteomes" id="UP000030653">
    <property type="component" value="Unassembled WGS sequence"/>
</dbReference>
<evidence type="ECO:0000256" key="5">
    <source>
        <dbReference type="ARBA" id="ARBA00022989"/>
    </source>
</evidence>
<organism evidence="11 12">
    <name type="scientific">Dacryopinax primogenitus (strain DJM 731)</name>
    <name type="common">Brown rot fungus</name>
    <dbReference type="NCBI Taxonomy" id="1858805"/>
    <lineage>
        <taxon>Eukaryota</taxon>
        <taxon>Fungi</taxon>
        <taxon>Dikarya</taxon>
        <taxon>Basidiomycota</taxon>
        <taxon>Agaricomycotina</taxon>
        <taxon>Dacrymycetes</taxon>
        <taxon>Dacrymycetales</taxon>
        <taxon>Dacrymycetaceae</taxon>
        <taxon>Dacryopinax</taxon>
    </lineage>
</organism>
<dbReference type="PANTHER" id="PTHR48022:SF83">
    <property type="entry name" value="MAJOR FACILITATOR SUPERFAMILY (MFS) PROFILE DOMAIN-CONTAINING PROTEIN"/>
    <property type="match status" value="1"/>
</dbReference>
<evidence type="ECO:0000256" key="8">
    <source>
        <dbReference type="RuleBase" id="RU003346"/>
    </source>
</evidence>
<dbReference type="Pfam" id="PF00083">
    <property type="entry name" value="Sugar_tr"/>
    <property type="match status" value="1"/>
</dbReference>
<name>M5FZN2_DACPD</name>
<protein>
    <submittedName>
        <fullName evidence="11">Sugar transporter</fullName>
    </submittedName>
</protein>
<keyword evidence="11" id="KW-0762">Sugar transport</keyword>
<feature type="transmembrane region" description="Helical" evidence="9">
    <location>
        <begin position="231"/>
        <end position="252"/>
    </location>
</feature>
<evidence type="ECO:0000256" key="3">
    <source>
        <dbReference type="ARBA" id="ARBA00022448"/>
    </source>
</evidence>
<dbReference type="OMA" id="WGCQILP"/>
<evidence type="ECO:0000256" key="7">
    <source>
        <dbReference type="ARBA" id="ARBA00049119"/>
    </source>
</evidence>
<dbReference type="FunFam" id="1.20.1250.20:FF:000078">
    <property type="entry name" value="MFS maltose transporter, putative"/>
    <property type="match status" value="1"/>
</dbReference>
<dbReference type="EMBL" id="JH795864">
    <property type="protein sequence ID" value="EJU01345.1"/>
    <property type="molecule type" value="Genomic_DNA"/>
</dbReference>
<feature type="transmembrane region" description="Helical" evidence="9">
    <location>
        <begin position="55"/>
        <end position="81"/>
    </location>
</feature>
<accession>M5FZN2</accession>
<dbReference type="HOGENOM" id="CLU_001265_11_5_1"/>
<dbReference type="InterPro" id="IPR003663">
    <property type="entry name" value="Sugar/inositol_transpt"/>
</dbReference>
<dbReference type="Gene3D" id="1.20.1250.20">
    <property type="entry name" value="MFS general substrate transporter like domains"/>
    <property type="match status" value="1"/>
</dbReference>
<keyword evidence="4 9" id="KW-0812">Transmembrane</keyword>
<evidence type="ECO:0000313" key="12">
    <source>
        <dbReference type="Proteomes" id="UP000030653"/>
    </source>
</evidence>
<dbReference type="AlphaFoldDB" id="M5FZN2"/>
<dbReference type="NCBIfam" id="TIGR00879">
    <property type="entry name" value="SP"/>
    <property type="match status" value="1"/>
</dbReference>
<keyword evidence="3 8" id="KW-0813">Transport</keyword>
<dbReference type="InterPro" id="IPR020846">
    <property type="entry name" value="MFS_dom"/>
</dbReference>
<dbReference type="PROSITE" id="PS50850">
    <property type="entry name" value="MFS"/>
    <property type="match status" value="1"/>
</dbReference>
<comment type="subcellular location">
    <subcellularLocation>
        <location evidence="1">Membrane</location>
        <topology evidence="1">Multi-pass membrane protein</topology>
    </subcellularLocation>
</comment>
<evidence type="ECO:0000256" key="1">
    <source>
        <dbReference type="ARBA" id="ARBA00004141"/>
    </source>
</evidence>
<dbReference type="InterPro" id="IPR036259">
    <property type="entry name" value="MFS_trans_sf"/>
</dbReference>
<evidence type="ECO:0000259" key="10">
    <source>
        <dbReference type="PROSITE" id="PS50850"/>
    </source>
</evidence>
<feature type="transmembrane region" description="Helical" evidence="9">
    <location>
        <begin position="158"/>
        <end position="179"/>
    </location>
</feature>
<dbReference type="InterPro" id="IPR005828">
    <property type="entry name" value="MFS_sugar_transport-like"/>
</dbReference>
<feature type="transmembrane region" description="Helical" evidence="9">
    <location>
        <begin position="449"/>
        <end position="465"/>
    </location>
</feature>
<comment type="catalytic activity">
    <reaction evidence="7">
        <text>myo-inositol(out) + H(+)(out) = myo-inositol(in) + H(+)(in)</text>
        <dbReference type="Rhea" id="RHEA:60364"/>
        <dbReference type="ChEBI" id="CHEBI:15378"/>
        <dbReference type="ChEBI" id="CHEBI:17268"/>
    </reaction>
</comment>
<comment type="similarity">
    <text evidence="2 8">Belongs to the major facilitator superfamily. Sugar transporter (TC 2.A.1.1) family.</text>
</comment>
<evidence type="ECO:0000256" key="4">
    <source>
        <dbReference type="ARBA" id="ARBA00022692"/>
    </source>
</evidence>
<keyword evidence="6 9" id="KW-0472">Membrane</keyword>
<evidence type="ECO:0000256" key="6">
    <source>
        <dbReference type="ARBA" id="ARBA00023136"/>
    </source>
</evidence>
<feature type="transmembrane region" description="Helical" evidence="9">
    <location>
        <begin position="408"/>
        <end position="429"/>
    </location>
</feature>
<evidence type="ECO:0000256" key="2">
    <source>
        <dbReference type="ARBA" id="ARBA00010992"/>
    </source>
</evidence>
<feature type="transmembrane region" description="Helical" evidence="9">
    <location>
        <begin position="191"/>
        <end position="211"/>
    </location>
</feature>
<feature type="transmembrane region" description="Helical" evidence="9">
    <location>
        <begin position="376"/>
        <end position="396"/>
    </location>
</feature>
<sequence length="533" mass="59362">MSKEVAQPEMVEVEDAIQQVNRGVDWELEKDAHEGAIAEHSMAVKQALAAYWKAVCWSVIISWAVIMESYDIQIIGSFYAYPTFQQKYCEQVGPNSWQVPSAWQVGLSVGSNIGIMIGILLNGYLIEKFGHRRLLLVALCFQAAFIFITFFAPNIRVLLVGEILCGLPWGVFNTVAPSYAVEVCPLALRGYLTTFVNLCWVIGHLIAAGVLDGLVNNTTEWSYRIPFAIQWVWPLPLFIAIAMAPDSPWWLVRKNRVDDAEKSIRRLATNDQLVNPKDAVALIVHTTRLEASLNIGASYAACFQGTDLRHTEIACVSWASQAFVGFAVQSYSTYFFEQAGMPASDAFKLTLGTFSIAFCGTVSSWFTQTYFGRRTLFLAGTAFMGPLLFVIGFLQLAPVTDNIRWAQAVILVIWFGGYGATIGPIPYVIAAEISSSNLRTKTISVARDMYYLSNLVNSIVSPYMLNPQNANLKGKAAFPAACFNVALFVWAFFRLPESKGRTFEELDILFAKHVPARKFVGVNEVFNELYVFY</sequence>
<feature type="transmembrane region" description="Helical" evidence="9">
    <location>
        <begin position="477"/>
        <end position="493"/>
    </location>
</feature>
<feature type="transmembrane region" description="Helical" evidence="9">
    <location>
        <begin position="134"/>
        <end position="152"/>
    </location>
</feature>
<dbReference type="GeneID" id="63692324"/>
<dbReference type="PANTHER" id="PTHR48022">
    <property type="entry name" value="PLASTIDIC GLUCOSE TRANSPORTER 4"/>
    <property type="match status" value="1"/>
</dbReference>
<dbReference type="RefSeq" id="XP_040628242.1">
    <property type="nucleotide sequence ID" value="XM_040777262.1"/>
</dbReference>
<proteinExistence type="inferred from homology"/>
<keyword evidence="12" id="KW-1185">Reference proteome</keyword>
<gene>
    <name evidence="11" type="ORF">DACRYDRAFT_95014</name>
</gene>
<dbReference type="OrthoDB" id="6612291at2759"/>
<dbReference type="PROSITE" id="PS00217">
    <property type="entry name" value="SUGAR_TRANSPORT_2"/>
    <property type="match status" value="1"/>
</dbReference>
<feature type="domain" description="Major facilitator superfamily (MFS) profile" evidence="10">
    <location>
        <begin position="57"/>
        <end position="499"/>
    </location>
</feature>
<keyword evidence="5 9" id="KW-1133">Transmembrane helix</keyword>
<dbReference type="InterPro" id="IPR050360">
    <property type="entry name" value="MFS_Sugar_Transporters"/>
</dbReference>
<feature type="transmembrane region" description="Helical" evidence="9">
    <location>
        <begin position="101"/>
        <end position="122"/>
    </location>
</feature>
<dbReference type="InterPro" id="IPR005829">
    <property type="entry name" value="Sugar_transporter_CS"/>
</dbReference>
<dbReference type="GO" id="GO:0005351">
    <property type="term" value="F:carbohydrate:proton symporter activity"/>
    <property type="evidence" value="ECO:0007669"/>
    <property type="project" value="TreeGrafter"/>
</dbReference>
<dbReference type="GO" id="GO:0016020">
    <property type="term" value="C:membrane"/>
    <property type="evidence" value="ECO:0007669"/>
    <property type="project" value="UniProtKB-SubCell"/>
</dbReference>
<reference evidence="11 12" key="1">
    <citation type="journal article" date="2012" name="Science">
        <title>The Paleozoic origin of enzymatic lignin decomposition reconstructed from 31 fungal genomes.</title>
        <authorList>
            <person name="Floudas D."/>
            <person name="Binder M."/>
            <person name="Riley R."/>
            <person name="Barry K."/>
            <person name="Blanchette R.A."/>
            <person name="Henrissat B."/>
            <person name="Martinez A.T."/>
            <person name="Otillar R."/>
            <person name="Spatafora J.W."/>
            <person name="Yadav J.S."/>
            <person name="Aerts A."/>
            <person name="Benoit I."/>
            <person name="Boyd A."/>
            <person name="Carlson A."/>
            <person name="Copeland A."/>
            <person name="Coutinho P.M."/>
            <person name="de Vries R.P."/>
            <person name="Ferreira P."/>
            <person name="Findley K."/>
            <person name="Foster B."/>
            <person name="Gaskell J."/>
            <person name="Glotzer D."/>
            <person name="Gorecki P."/>
            <person name="Heitman J."/>
            <person name="Hesse C."/>
            <person name="Hori C."/>
            <person name="Igarashi K."/>
            <person name="Jurgens J.A."/>
            <person name="Kallen N."/>
            <person name="Kersten P."/>
            <person name="Kohler A."/>
            <person name="Kuees U."/>
            <person name="Kumar T.K.A."/>
            <person name="Kuo A."/>
            <person name="LaButti K."/>
            <person name="Larrondo L.F."/>
            <person name="Lindquist E."/>
            <person name="Ling A."/>
            <person name="Lombard V."/>
            <person name="Lucas S."/>
            <person name="Lundell T."/>
            <person name="Martin R."/>
            <person name="McLaughlin D.J."/>
            <person name="Morgenstern I."/>
            <person name="Morin E."/>
            <person name="Murat C."/>
            <person name="Nagy L.G."/>
            <person name="Nolan M."/>
            <person name="Ohm R.A."/>
            <person name="Patyshakuliyeva A."/>
            <person name="Rokas A."/>
            <person name="Ruiz-Duenas F.J."/>
            <person name="Sabat G."/>
            <person name="Salamov A."/>
            <person name="Samejima M."/>
            <person name="Schmutz J."/>
            <person name="Slot J.C."/>
            <person name="St John F."/>
            <person name="Stenlid J."/>
            <person name="Sun H."/>
            <person name="Sun S."/>
            <person name="Syed K."/>
            <person name="Tsang A."/>
            <person name="Wiebenga A."/>
            <person name="Young D."/>
            <person name="Pisabarro A."/>
            <person name="Eastwood D.C."/>
            <person name="Martin F."/>
            <person name="Cullen D."/>
            <person name="Grigoriev I.V."/>
            <person name="Hibbett D.S."/>
        </authorList>
    </citation>
    <scope>NUCLEOTIDE SEQUENCE [LARGE SCALE GENOMIC DNA]</scope>
    <source>
        <strain evidence="11 12">DJM-731 SS1</strain>
    </source>
</reference>